<evidence type="ECO:0000256" key="3">
    <source>
        <dbReference type="ARBA" id="ARBA00011245"/>
    </source>
</evidence>
<dbReference type="Proteomes" id="UP000242814">
    <property type="component" value="Unassembled WGS sequence"/>
</dbReference>
<keyword evidence="4" id="KW-0479">Metal-binding</keyword>
<dbReference type="VEuPathDB" id="FungiDB:PADG_02162"/>
<reference evidence="10 11" key="1">
    <citation type="submission" date="2016-06" db="EMBL/GenBank/DDBJ databases">
        <authorList>
            <person name="Kjaerup R.B."/>
            <person name="Dalgaard T.S."/>
            <person name="Juul-Madsen H.R."/>
        </authorList>
    </citation>
    <scope>NUCLEOTIDE SEQUENCE [LARGE SCALE GENOMIC DNA]</scope>
    <source>
        <strain evidence="10 11">Pb300</strain>
    </source>
</reference>
<dbReference type="InterPro" id="IPR032466">
    <property type="entry name" value="Metal_Hydrolase"/>
</dbReference>
<comment type="caution">
    <text evidence="10">The sequence shown here is derived from an EMBL/GenBank/DDBJ whole genome shotgun (WGS) entry which is preliminary data.</text>
</comment>
<dbReference type="Pfam" id="PF00962">
    <property type="entry name" value="A_deaminase"/>
    <property type="match status" value="1"/>
</dbReference>
<sequence length="348" mass="38994">MESSKPVDLSFTTALPKIEVHAHLSGSISRQCLREIWLQKKAENPELDIVDPYVAMPPGKVDYTLKTFFQVFGNLTYQLCADLESLKYSTRTVIHDFQNDGVSYLELRTTPRENTQHGMSKDKYISVVLDTIDECRSDQMSTYLIISVDRTKPASEAMVAVDLAVKYQSRGVVGVELGGNPTKGDVSIFRPAFAKAKAHGLKLTLHFAEAISSSSIGELNTLLSYQPDRLGHLIHVPEAIQDEIARRKLGLELCLSCNVHAQLIDRGFADHHFGYWRHRACPILLSTDDVGFFCSPLSNEYLIAAENFNLDRAAVIEICKRAVGSIFAGPEEKERLYMLLLQFEAQHM</sequence>
<comment type="similarity">
    <text evidence="2">Belongs to the metallo-dependent hydrolases superfamily. Adenosine and AMP deaminases family.</text>
</comment>
<feature type="domain" description="Adenosine deaminase" evidence="9">
    <location>
        <begin position="16"/>
        <end position="337"/>
    </location>
</feature>
<evidence type="ECO:0000256" key="1">
    <source>
        <dbReference type="ARBA" id="ARBA00001947"/>
    </source>
</evidence>
<dbReference type="PANTHER" id="PTHR11409">
    <property type="entry name" value="ADENOSINE DEAMINASE"/>
    <property type="match status" value="1"/>
</dbReference>
<evidence type="ECO:0000256" key="2">
    <source>
        <dbReference type="ARBA" id="ARBA00006676"/>
    </source>
</evidence>
<organism evidence="10 11">
    <name type="scientific">Paracoccidioides brasiliensis</name>
    <dbReference type="NCBI Taxonomy" id="121759"/>
    <lineage>
        <taxon>Eukaryota</taxon>
        <taxon>Fungi</taxon>
        <taxon>Dikarya</taxon>
        <taxon>Ascomycota</taxon>
        <taxon>Pezizomycotina</taxon>
        <taxon>Eurotiomycetes</taxon>
        <taxon>Eurotiomycetidae</taxon>
        <taxon>Onygenales</taxon>
        <taxon>Ajellomycetaceae</taxon>
        <taxon>Paracoccidioides</taxon>
    </lineage>
</organism>
<dbReference type="GO" id="GO:0006154">
    <property type="term" value="P:adenosine catabolic process"/>
    <property type="evidence" value="ECO:0007669"/>
    <property type="project" value="TreeGrafter"/>
</dbReference>
<accession>A0A1D2JB75</accession>
<evidence type="ECO:0000256" key="6">
    <source>
        <dbReference type="ARBA" id="ARBA00022833"/>
    </source>
</evidence>
<proteinExistence type="inferred from homology"/>
<dbReference type="InterPro" id="IPR001365">
    <property type="entry name" value="A_deaminase_dom"/>
</dbReference>
<dbReference type="SUPFAM" id="SSF51556">
    <property type="entry name" value="Metallo-dependent hydrolases"/>
    <property type="match status" value="1"/>
</dbReference>
<dbReference type="GO" id="GO:0004000">
    <property type="term" value="F:adenosine deaminase activity"/>
    <property type="evidence" value="ECO:0007669"/>
    <property type="project" value="TreeGrafter"/>
</dbReference>
<keyword evidence="6" id="KW-0862">Zinc</keyword>
<protein>
    <submittedName>
        <fullName evidence="10">Adenosine deaminase</fullName>
    </submittedName>
</protein>
<dbReference type="PANTHER" id="PTHR11409:SF42">
    <property type="entry name" value="ADENOSINE DEAMINASE-LIKE PROTEIN"/>
    <property type="match status" value="1"/>
</dbReference>
<comment type="cofactor">
    <cofactor evidence="1">
        <name>Zn(2+)</name>
        <dbReference type="ChEBI" id="CHEBI:29105"/>
    </cofactor>
</comment>
<gene>
    <name evidence="10" type="ORF">ACO22_05154</name>
</gene>
<evidence type="ECO:0000256" key="5">
    <source>
        <dbReference type="ARBA" id="ARBA00022801"/>
    </source>
</evidence>
<name>A0A1D2JB75_PARBR</name>
<dbReference type="GO" id="GO:0046872">
    <property type="term" value="F:metal ion binding"/>
    <property type="evidence" value="ECO:0007669"/>
    <property type="project" value="UniProtKB-KW"/>
</dbReference>
<evidence type="ECO:0000313" key="11">
    <source>
        <dbReference type="Proteomes" id="UP000242814"/>
    </source>
</evidence>
<evidence type="ECO:0000259" key="9">
    <source>
        <dbReference type="Pfam" id="PF00962"/>
    </source>
</evidence>
<evidence type="ECO:0000256" key="8">
    <source>
        <dbReference type="ARBA" id="ARBA00048787"/>
    </source>
</evidence>
<dbReference type="FunFam" id="3.20.20.140:FF:000033">
    <property type="entry name" value="Adenosine deaminase-like protein"/>
    <property type="match status" value="1"/>
</dbReference>
<dbReference type="GO" id="GO:0046103">
    <property type="term" value="P:inosine biosynthetic process"/>
    <property type="evidence" value="ECO:0007669"/>
    <property type="project" value="TreeGrafter"/>
</dbReference>
<dbReference type="EMBL" id="LZYO01000219">
    <property type="protein sequence ID" value="ODH25696.1"/>
    <property type="molecule type" value="Genomic_DNA"/>
</dbReference>
<comment type="subunit">
    <text evidence="3">Monomer.</text>
</comment>
<comment type="catalytic activity">
    <reaction evidence="8">
        <text>N(6)-methyl-AMP + H2O + H(+) = IMP + methylamine</text>
        <dbReference type="Rhea" id="RHEA:16001"/>
        <dbReference type="ChEBI" id="CHEBI:15377"/>
        <dbReference type="ChEBI" id="CHEBI:15378"/>
        <dbReference type="ChEBI" id="CHEBI:58053"/>
        <dbReference type="ChEBI" id="CHEBI:59338"/>
        <dbReference type="ChEBI" id="CHEBI:144842"/>
    </reaction>
    <physiologicalReaction direction="left-to-right" evidence="8">
        <dbReference type="Rhea" id="RHEA:16002"/>
    </physiologicalReaction>
</comment>
<keyword evidence="5" id="KW-0378">Hydrolase</keyword>
<dbReference type="AlphaFoldDB" id="A0A1D2JB75"/>
<evidence type="ECO:0000313" key="10">
    <source>
        <dbReference type="EMBL" id="ODH25696.1"/>
    </source>
</evidence>
<evidence type="ECO:0000256" key="4">
    <source>
        <dbReference type="ARBA" id="ARBA00022723"/>
    </source>
</evidence>
<dbReference type="Gene3D" id="3.20.20.140">
    <property type="entry name" value="Metal-dependent hydrolases"/>
    <property type="match status" value="1"/>
</dbReference>
<evidence type="ECO:0000256" key="7">
    <source>
        <dbReference type="ARBA" id="ARBA00023080"/>
    </source>
</evidence>
<dbReference type="VEuPathDB" id="FungiDB:PABG_06782"/>
<dbReference type="GO" id="GO:0009117">
    <property type="term" value="P:nucleotide metabolic process"/>
    <property type="evidence" value="ECO:0007669"/>
    <property type="project" value="UniProtKB-KW"/>
</dbReference>
<dbReference type="InterPro" id="IPR006330">
    <property type="entry name" value="Ado/ade_deaminase"/>
</dbReference>
<keyword evidence="7" id="KW-0546">Nucleotide metabolism</keyword>